<dbReference type="Gene3D" id="2.60.40.3440">
    <property type="match status" value="1"/>
</dbReference>
<dbReference type="OrthoDB" id="283370at2"/>
<evidence type="ECO:0008006" key="3">
    <source>
        <dbReference type="Google" id="ProtNLM"/>
    </source>
</evidence>
<dbReference type="RefSeq" id="WP_155703007.1">
    <property type="nucleotide sequence ID" value="NZ_CP034235.1"/>
</dbReference>
<proteinExistence type="predicted"/>
<name>A0A6B8RR89_9BACL</name>
<organism evidence="1 2">
    <name type="scientific">Paenibacillus psychroresistens</name>
    <dbReference type="NCBI Taxonomy" id="1778678"/>
    <lineage>
        <taxon>Bacteria</taxon>
        <taxon>Bacillati</taxon>
        <taxon>Bacillota</taxon>
        <taxon>Bacilli</taxon>
        <taxon>Bacillales</taxon>
        <taxon>Paenibacillaceae</taxon>
        <taxon>Paenibacillus</taxon>
    </lineage>
</organism>
<sequence>MSGTYPEGNTLTFAKASNPSHGTVTVNTTTGAFTYTPASNYSGTDSFTFKVSDGSLTSAAAKVSITVSATVAVPTTNLVSGSIVANNSTIILSSLTPGATIYYIQLTDLHQRHTVHAALLDQAQQL</sequence>
<dbReference type="EMBL" id="CP034235">
    <property type="protein sequence ID" value="QGQ97906.1"/>
    <property type="molecule type" value="Genomic_DNA"/>
</dbReference>
<accession>A0A6B8RR89</accession>
<evidence type="ECO:0000313" key="1">
    <source>
        <dbReference type="EMBL" id="QGQ97906.1"/>
    </source>
</evidence>
<dbReference type="InterPro" id="IPR015919">
    <property type="entry name" value="Cadherin-like_sf"/>
</dbReference>
<evidence type="ECO:0000313" key="2">
    <source>
        <dbReference type="Proteomes" id="UP000426246"/>
    </source>
</evidence>
<keyword evidence="2" id="KW-1185">Reference proteome</keyword>
<protein>
    <recommendedName>
        <fullName evidence="3">Cadherin-like domain-containing protein</fullName>
    </recommendedName>
</protein>
<dbReference type="Pfam" id="PF17963">
    <property type="entry name" value="Big_9"/>
    <property type="match status" value="1"/>
</dbReference>
<dbReference type="GO" id="GO:0005509">
    <property type="term" value="F:calcium ion binding"/>
    <property type="evidence" value="ECO:0007669"/>
    <property type="project" value="InterPro"/>
</dbReference>
<dbReference type="KEGG" id="ppsc:EHS13_24965"/>
<dbReference type="SUPFAM" id="SSF49313">
    <property type="entry name" value="Cadherin-like"/>
    <property type="match status" value="1"/>
</dbReference>
<dbReference type="AlphaFoldDB" id="A0A6B8RR89"/>
<dbReference type="Proteomes" id="UP000426246">
    <property type="component" value="Chromosome"/>
</dbReference>
<dbReference type="GO" id="GO:0016020">
    <property type="term" value="C:membrane"/>
    <property type="evidence" value="ECO:0007669"/>
    <property type="project" value="InterPro"/>
</dbReference>
<gene>
    <name evidence="1" type="ORF">EHS13_24965</name>
</gene>
<reference evidence="2" key="1">
    <citation type="submission" date="2018-11" db="EMBL/GenBank/DDBJ databases">
        <title>Complete genome sequence of Paenibacillus sp. ML311-T8.</title>
        <authorList>
            <person name="Nam Y.-D."/>
            <person name="Kang J."/>
            <person name="Chung W.-H."/>
            <person name="Park Y.S."/>
        </authorList>
    </citation>
    <scope>NUCLEOTIDE SEQUENCE [LARGE SCALE GENOMIC DNA]</scope>
    <source>
        <strain evidence="2">ML311-T8</strain>
    </source>
</reference>